<organism evidence="3 4">
    <name type="scientific">Stakelama sediminis</name>
    <dbReference type="NCBI Taxonomy" id="463200"/>
    <lineage>
        <taxon>Bacteria</taxon>
        <taxon>Pseudomonadati</taxon>
        <taxon>Pseudomonadota</taxon>
        <taxon>Alphaproteobacteria</taxon>
        <taxon>Sphingomonadales</taxon>
        <taxon>Sphingomonadaceae</taxon>
        <taxon>Stakelama</taxon>
    </lineage>
</organism>
<gene>
    <name evidence="3" type="ORF">FHR23_002438</name>
</gene>
<keyword evidence="4" id="KW-1185">Reference proteome</keyword>
<dbReference type="PROSITE" id="PS50222">
    <property type="entry name" value="EF_HAND_2"/>
    <property type="match status" value="2"/>
</dbReference>
<dbReference type="Gene3D" id="1.10.238.10">
    <property type="entry name" value="EF-hand"/>
    <property type="match status" value="2"/>
</dbReference>
<dbReference type="EMBL" id="JACIJI010000004">
    <property type="protein sequence ID" value="MBB5719497.1"/>
    <property type="molecule type" value="Genomic_DNA"/>
</dbReference>
<comment type="caution">
    <text evidence="3">The sequence shown here is derived from an EMBL/GenBank/DDBJ whole genome shotgun (WGS) entry which is preliminary data.</text>
</comment>
<dbReference type="RefSeq" id="WP_184004275.1">
    <property type="nucleotide sequence ID" value="NZ_BAABIF010000001.1"/>
</dbReference>
<dbReference type="AlphaFoldDB" id="A0A840Z139"/>
<feature type="domain" description="EF-hand" evidence="2">
    <location>
        <begin position="223"/>
        <end position="258"/>
    </location>
</feature>
<dbReference type="PROSITE" id="PS00018">
    <property type="entry name" value="EF_HAND_1"/>
    <property type="match status" value="2"/>
</dbReference>
<reference evidence="3 4" key="1">
    <citation type="submission" date="2020-08" db="EMBL/GenBank/DDBJ databases">
        <title>Genomic Encyclopedia of Type Strains, Phase IV (KMG-IV): sequencing the most valuable type-strain genomes for metagenomic binning, comparative biology and taxonomic classification.</title>
        <authorList>
            <person name="Goeker M."/>
        </authorList>
    </citation>
    <scope>NUCLEOTIDE SEQUENCE [LARGE SCALE GENOMIC DNA]</scope>
    <source>
        <strain evidence="3 4">DSM 27203</strain>
    </source>
</reference>
<protein>
    <recommendedName>
        <fullName evidence="2">EF-hand domain-containing protein</fullName>
    </recommendedName>
</protein>
<dbReference type="SUPFAM" id="SSF47473">
    <property type="entry name" value="EF-hand"/>
    <property type="match status" value="2"/>
</dbReference>
<dbReference type="CDD" id="cd00051">
    <property type="entry name" value="EFh"/>
    <property type="match status" value="1"/>
</dbReference>
<dbReference type="PROSITE" id="PS51257">
    <property type="entry name" value="PROKAR_LIPOPROTEIN"/>
    <property type="match status" value="1"/>
</dbReference>
<dbReference type="GO" id="GO:0005509">
    <property type="term" value="F:calcium ion binding"/>
    <property type="evidence" value="ECO:0007669"/>
    <property type="project" value="InterPro"/>
</dbReference>
<evidence type="ECO:0000259" key="2">
    <source>
        <dbReference type="PROSITE" id="PS50222"/>
    </source>
</evidence>
<dbReference type="InterPro" id="IPR002048">
    <property type="entry name" value="EF_hand_dom"/>
</dbReference>
<accession>A0A840Z139</accession>
<evidence type="ECO:0000313" key="3">
    <source>
        <dbReference type="EMBL" id="MBB5719497.1"/>
    </source>
</evidence>
<dbReference type="Pfam" id="PF13202">
    <property type="entry name" value="EF-hand_5"/>
    <property type="match status" value="3"/>
</dbReference>
<feature type="region of interest" description="Disordered" evidence="1">
    <location>
        <begin position="21"/>
        <end position="44"/>
    </location>
</feature>
<evidence type="ECO:0000256" key="1">
    <source>
        <dbReference type="SAM" id="MobiDB-lite"/>
    </source>
</evidence>
<feature type="domain" description="EF-hand" evidence="2">
    <location>
        <begin position="84"/>
        <end position="119"/>
    </location>
</feature>
<feature type="region of interest" description="Disordered" evidence="1">
    <location>
        <begin position="120"/>
        <end position="189"/>
    </location>
</feature>
<dbReference type="Proteomes" id="UP000554342">
    <property type="component" value="Unassembled WGS sequence"/>
</dbReference>
<sequence>MRKLAIIGTLLTLAGCAAGGHPHFRGPPPPGHRGGPEGPGGHRDGRLFLSPMGEPFRAEGGISGAALWFRETDANSDGVLTQDEFEKDAARFFKVLDRNGDGEIDPDEVAYYEKVLVPESGGGERPVGGPGEAGGHPGGGRHGPGGGGGMRGPGEGGGGRHGHGGGGMGRDGGGGGEGRSGGGSAEAMPDYADMGAARYSYLPLPEPITAADTNFDASVSLDEFLRAADRRFALLDKNHDGKITRAELPRIGGGEGRHRRRRH</sequence>
<evidence type="ECO:0000313" key="4">
    <source>
        <dbReference type="Proteomes" id="UP000554342"/>
    </source>
</evidence>
<dbReference type="InterPro" id="IPR018247">
    <property type="entry name" value="EF_Hand_1_Ca_BS"/>
</dbReference>
<dbReference type="InterPro" id="IPR011992">
    <property type="entry name" value="EF-hand-dom_pair"/>
</dbReference>
<feature type="compositionally biased region" description="Gly residues" evidence="1">
    <location>
        <begin position="120"/>
        <end position="184"/>
    </location>
</feature>
<proteinExistence type="predicted"/>
<name>A0A840Z139_9SPHN</name>
<dbReference type="SMART" id="SM00054">
    <property type="entry name" value="EFh"/>
    <property type="match status" value="2"/>
</dbReference>